<dbReference type="Proteomes" id="UP000011592">
    <property type="component" value="Unassembled WGS sequence"/>
</dbReference>
<dbReference type="EMBL" id="AOIJ01000013">
    <property type="protein sequence ID" value="ELY84747.1"/>
    <property type="molecule type" value="Genomic_DNA"/>
</dbReference>
<comment type="caution">
    <text evidence="2">The sequence shown here is derived from an EMBL/GenBank/DDBJ whole genome shotgun (WGS) entry which is preliminary data.</text>
</comment>
<evidence type="ECO:0000256" key="1">
    <source>
        <dbReference type="SAM" id="Phobius"/>
    </source>
</evidence>
<keyword evidence="1" id="KW-0472">Membrane</keyword>
<dbReference type="AlphaFoldDB" id="L9ZGK3"/>
<sequence length="92" mass="9753">MKKVAKVVVMVVAVGVISIVAGSAIADVEQEREVWDEESGTDAPSLIDDLGVFIDSNWPLFASAGTIIGVLYGYARGYQTGYDEAVVGDLDE</sequence>
<feature type="transmembrane region" description="Helical" evidence="1">
    <location>
        <begin position="58"/>
        <end position="75"/>
    </location>
</feature>
<evidence type="ECO:0000313" key="3">
    <source>
        <dbReference type="Proteomes" id="UP000011592"/>
    </source>
</evidence>
<feature type="transmembrane region" description="Helical" evidence="1">
    <location>
        <begin position="7"/>
        <end position="26"/>
    </location>
</feature>
<reference evidence="2 3" key="1">
    <citation type="journal article" date="2014" name="PLoS Genet.">
        <title>Phylogenetically driven sequencing of extremely halophilic archaea reveals strategies for static and dynamic osmo-response.</title>
        <authorList>
            <person name="Becker E.A."/>
            <person name="Seitzer P.M."/>
            <person name="Tritt A."/>
            <person name="Larsen D."/>
            <person name="Krusor M."/>
            <person name="Yao A.I."/>
            <person name="Wu D."/>
            <person name="Madern D."/>
            <person name="Eisen J.A."/>
            <person name="Darling A.E."/>
            <person name="Facciotti M.T."/>
        </authorList>
    </citation>
    <scope>NUCLEOTIDE SEQUENCE [LARGE SCALE GENOMIC DNA]</scope>
    <source>
        <strain evidence="2 3">JCM 14663</strain>
    </source>
</reference>
<gene>
    <name evidence="2" type="ORF">C486_00410</name>
</gene>
<keyword evidence="1" id="KW-1133">Transmembrane helix</keyword>
<evidence type="ECO:0000313" key="2">
    <source>
        <dbReference type="EMBL" id="ELY84747.1"/>
    </source>
</evidence>
<protein>
    <submittedName>
        <fullName evidence="2">Uncharacterized protein</fullName>
    </submittedName>
</protein>
<keyword evidence="1" id="KW-0812">Transmembrane</keyword>
<name>L9ZGK3_9EURY</name>
<accession>L9ZGK3</accession>
<keyword evidence="3" id="KW-1185">Reference proteome</keyword>
<dbReference type="PATRIC" id="fig|1230459.4.peg.79"/>
<proteinExistence type="predicted"/>
<organism evidence="2 3">
    <name type="scientific">Natrinema gari JCM 14663</name>
    <dbReference type="NCBI Taxonomy" id="1230459"/>
    <lineage>
        <taxon>Archaea</taxon>
        <taxon>Methanobacteriati</taxon>
        <taxon>Methanobacteriota</taxon>
        <taxon>Stenosarchaea group</taxon>
        <taxon>Halobacteria</taxon>
        <taxon>Halobacteriales</taxon>
        <taxon>Natrialbaceae</taxon>
        <taxon>Natrinema</taxon>
    </lineage>
</organism>